<organism evidence="1 2">
    <name type="scientific">Allacma fusca</name>
    <dbReference type="NCBI Taxonomy" id="39272"/>
    <lineage>
        <taxon>Eukaryota</taxon>
        <taxon>Metazoa</taxon>
        <taxon>Ecdysozoa</taxon>
        <taxon>Arthropoda</taxon>
        <taxon>Hexapoda</taxon>
        <taxon>Collembola</taxon>
        <taxon>Symphypleona</taxon>
        <taxon>Sminthuridae</taxon>
        <taxon>Allacma</taxon>
    </lineage>
</organism>
<comment type="caution">
    <text evidence="1">The sequence shown here is derived from an EMBL/GenBank/DDBJ whole genome shotgun (WGS) entry which is preliminary data.</text>
</comment>
<dbReference type="Proteomes" id="UP000708208">
    <property type="component" value="Unassembled WGS sequence"/>
</dbReference>
<protein>
    <submittedName>
        <fullName evidence="1">Uncharacterized protein</fullName>
    </submittedName>
</protein>
<evidence type="ECO:0000313" key="1">
    <source>
        <dbReference type="EMBL" id="CAG7835391.1"/>
    </source>
</evidence>
<dbReference type="AlphaFoldDB" id="A0A8J2LQ55"/>
<sequence>MPRSGLGYECRVYANACDLTLLIPLKEKLWGCVFTRRSAPFSIRLDAFLKQTFFQAKLKQISIRSKFQHNHQISGVLFRTSESKITGAESRNYTLSE</sequence>
<accession>A0A8J2LQ55</accession>
<keyword evidence="2" id="KW-1185">Reference proteome</keyword>
<evidence type="ECO:0000313" key="2">
    <source>
        <dbReference type="Proteomes" id="UP000708208"/>
    </source>
</evidence>
<dbReference type="EMBL" id="CAJVCH010570618">
    <property type="protein sequence ID" value="CAG7835391.1"/>
    <property type="molecule type" value="Genomic_DNA"/>
</dbReference>
<gene>
    <name evidence="1" type="ORF">AFUS01_LOCUS44763</name>
</gene>
<proteinExistence type="predicted"/>
<reference evidence="1" key="1">
    <citation type="submission" date="2021-06" db="EMBL/GenBank/DDBJ databases">
        <authorList>
            <person name="Hodson N. C."/>
            <person name="Mongue J. A."/>
            <person name="Jaron S. K."/>
        </authorList>
    </citation>
    <scope>NUCLEOTIDE SEQUENCE</scope>
</reference>
<name>A0A8J2LQ55_9HEXA</name>